<keyword evidence="7" id="KW-0812">Transmembrane</keyword>
<keyword evidence="1 6" id="KW-0645">Protease</keyword>
<reference evidence="10 11" key="1">
    <citation type="submission" date="2021-03" db="EMBL/GenBank/DDBJ databases">
        <title>Genomic and phenotypic characterization of Chloracidobacterium isolates provides evidence for multiple species.</title>
        <authorList>
            <person name="Saini M.K."/>
            <person name="Costas A.M.G."/>
            <person name="Tank M."/>
            <person name="Bryant D.A."/>
        </authorList>
    </citation>
    <scope>NUCLEOTIDE SEQUENCE [LARGE SCALE GENOMIC DNA]</scope>
    <source>
        <strain evidence="10 11">N</strain>
    </source>
</reference>
<comment type="similarity">
    <text evidence="6">Belongs to the peptidase M48 family.</text>
</comment>
<evidence type="ECO:0000313" key="10">
    <source>
        <dbReference type="EMBL" id="QUV93153.1"/>
    </source>
</evidence>
<evidence type="ECO:0000256" key="6">
    <source>
        <dbReference type="RuleBase" id="RU003983"/>
    </source>
</evidence>
<proteinExistence type="inferred from homology"/>
<evidence type="ECO:0000256" key="2">
    <source>
        <dbReference type="ARBA" id="ARBA00022723"/>
    </source>
</evidence>
<evidence type="ECO:0000256" key="1">
    <source>
        <dbReference type="ARBA" id="ARBA00022670"/>
    </source>
</evidence>
<feature type="transmembrane region" description="Helical" evidence="7">
    <location>
        <begin position="242"/>
        <end position="261"/>
    </location>
</feature>
<protein>
    <submittedName>
        <fullName evidence="10">M48 family metalloprotease</fullName>
        <ecNumber evidence="10">3.4.24.-</ecNumber>
    </submittedName>
</protein>
<name>A0ABX8AY67_9BACT</name>
<feature type="transmembrane region" description="Helical" evidence="7">
    <location>
        <begin position="60"/>
        <end position="81"/>
    </location>
</feature>
<evidence type="ECO:0000256" key="3">
    <source>
        <dbReference type="ARBA" id="ARBA00022801"/>
    </source>
</evidence>
<keyword evidence="5 6" id="KW-0482">Metalloprotease</keyword>
<evidence type="ECO:0000259" key="9">
    <source>
        <dbReference type="Pfam" id="PF16491"/>
    </source>
</evidence>
<keyword evidence="4 6" id="KW-0862">Zinc</keyword>
<accession>A0ABX8AY67</accession>
<dbReference type="Pfam" id="PF01435">
    <property type="entry name" value="Peptidase_M48"/>
    <property type="match status" value="1"/>
</dbReference>
<feature type="transmembrane region" description="Helical" evidence="7">
    <location>
        <begin position="101"/>
        <end position="125"/>
    </location>
</feature>
<dbReference type="GO" id="GO:0008237">
    <property type="term" value="F:metallopeptidase activity"/>
    <property type="evidence" value="ECO:0007669"/>
    <property type="project" value="UniProtKB-KW"/>
</dbReference>
<dbReference type="Pfam" id="PF16491">
    <property type="entry name" value="Peptidase_M48_N"/>
    <property type="match status" value="1"/>
</dbReference>
<feature type="transmembrane region" description="Helical" evidence="7">
    <location>
        <begin position="131"/>
        <end position="156"/>
    </location>
</feature>
<evidence type="ECO:0000313" key="11">
    <source>
        <dbReference type="Proteomes" id="UP000677668"/>
    </source>
</evidence>
<feature type="domain" description="Peptidase M48" evidence="8">
    <location>
        <begin position="181"/>
        <end position="355"/>
    </location>
</feature>
<evidence type="ECO:0000256" key="5">
    <source>
        <dbReference type="ARBA" id="ARBA00023049"/>
    </source>
</evidence>
<comment type="cofactor">
    <cofactor evidence="6">
        <name>Zn(2+)</name>
        <dbReference type="ChEBI" id="CHEBI:29105"/>
    </cofactor>
    <text evidence="6">Binds 1 zinc ion per subunit.</text>
</comment>
<dbReference type="EC" id="3.4.24.-" evidence="10"/>
<dbReference type="InterPro" id="IPR032456">
    <property type="entry name" value="Peptidase_M48_N"/>
</dbReference>
<feature type="transmembrane region" description="Helical" evidence="7">
    <location>
        <begin position="273"/>
        <end position="294"/>
    </location>
</feature>
<feature type="domain" description="CAAX prenyl protease 1 N-terminal" evidence="9">
    <location>
        <begin position="13"/>
        <end position="159"/>
    </location>
</feature>
<sequence>MTNQTALLTAGRAYQDFRLWSGIGAIGWNLMFFTVFILAGGHVALSRALGIEAQPSVGRIVLGLAAFYVLYAAVNAPLELLTGWAAERSFAMTQRTLRHWLMAYLTGVTGQGVMFVLGLTALWQLHQWLPGWWWLAAAGLVAGVSLVLALLQPFLLPPVVRRKPFDAPPVVDAVPPALRSKLPKLVVFTGDADEAVNGGLVGWGPTTQLWISQTTLDKLRPEQVACLLVREVGHLQTGHRTLGVLVSSLWLSAGLAVVAALTNFGLNGGLADLLTLAVGMTWWNFAGLFVLPALGRRSVLAADRFYLAQGGDPRVLRDTLIALAEINRAQPDITGRKQQVFHPLPSLDTRLAHIATAHSGKNGGQ</sequence>
<keyword evidence="11" id="KW-1185">Reference proteome</keyword>
<keyword evidence="7" id="KW-1133">Transmembrane helix</keyword>
<dbReference type="InterPro" id="IPR001915">
    <property type="entry name" value="Peptidase_M48"/>
</dbReference>
<dbReference type="EMBL" id="CP072642">
    <property type="protein sequence ID" value="QUV93153.1"/>
    <property type="molecule type" value="Genomic_DNA"/>
</dbReference>
<evidence type="ECO:0000256" key="4">
    <source>
        <dbReference type="ARBA" id="ARBA00022833"/>
    </source>
</evidence>
<evidence type="ECO:0000256" key="7">
    <source>
        <dbReference type="SAM" id="Phobius"/>
    </source>
</evidence>
<feature type="transmembrane region" description="Helical" evidence="7">
    <location>
        <begin position="20"/>
        <end position="40"/>
    </location>
</feature>
<keyword evidence="7" id="KW-0472">Membrane</keyword>
<keyword evidence="2" id="KW-0479">Metal-binding</keyword>
<gene>
    <name evidence="10" type="ORF">J8C05_07130</name>
</gene>
<evidence type="ECO:0000259" key="8">
    <source>
        <dbReference type="Pfam" id="PF01435"/>
    </source>
</evidence>
<dbReference type="Proteomes" id="UP000677668">
    <property type="component" value="Chromosome 1"/>
</dbReference>
<dbReference type="RefSeq" id="WP_211421563.1">
    <property type="nucleotide sequence ID" value="NZ_CP072642.1"/>
</dbReference>
<keyword evidence="3 6" id="KW-0378">Hydrolase</keyword>
<organism evidence="10 11">
    <name type="scientific">Chloracidobacterium sp. N</name>
    <dbReference type="NCBI Taxonomy" id="2821540"/>
    <lineage>
        <taxon>Bacteria</taxon>
        <taxon>Pseudomonadati</taxon>
        <taxon>Acidobacteriota</taxon>
        <taxon>Terriglobia</taxon>
        <taxon>Terriglobales</taxon>
        <taxon>Acidobacteriaceae</taxon>
        <taxon>Chloracidobacterium</taxon>
        <taxon>Chloracidobacterium aggregatum</taxon>
    </lineage>
</organism>